<feature type="transmembrane region" description="Helical" evidence="1">
    <location>
        <begin position="243"/>
        <end position="271"/>
    </location>
</feature>
<evidence type="ECO:0000313" key="3">
    <source>
        <dbReference type="Proteomes" id="UP001255416"/>
    </source>
</evidence>
<protein>
    <submittedName>
        <fullName evidence="2">DUF2189 domain-containing protein</fullName>
    </submittedName>
</protein>
<accession>A0ABU3VBJ7</accession>
<keyword evidence="1" id="KW-0812">Transmembrane</keyword>
<dbReference type="RefSeq" id="WP_316773757.1">
    <property type="nucleotide sequence ID" value="NZ_JASMWN010000002.1"/>
</dbReference>
<feature type="transmembrane region" description="Helical" evidence="1">
    <location>
        <begin position="138"/>
        <end position="163"/>
    </location>
</feature>
<keyword evidence="3" id="KW-1185">Reference proteome</keyword>
<comment type="caution">
    <text evidence="2">The sequence shown here is derived from an EMBL/GenBank/DDBJ whole genome shotgun (WGS) entry which is preliminary data.</text>
</comment>
<dbReference type="Pfam" id="PF09955">
    <property type="entry name" value="DUF2189"/>
    <property type="match status" value="1"/>
</dbReference>
<dbReference type="EMBL" id="JASMWN010000002">
    <property type="protein sequence ID" value="MDU9003134.1"/>
    <property type="molecule type" value="Genomic_DNA"/>
</dbReference>
<gene>
    <name evidence="2" type="ORF">QO231_04600</name>
</gene>
<proteinExistence type="predicted"/>
<evidence type="ECO:0000256" key="1">
    <source>
        <dbReference type="SAM" id="Phobius"/>
    </source>
</evidence>
<dbReference type="InterPro" id="IPR018692">
    <property type="entry name" value="DUF2189"/>
</dbReference>
<reference evidence="3" key="1">
    <citation type="submission" date="2023-05" db="EMBL/GenBank/DDBJ databases">
        <title>Sedimentitalea sp. nov. JM2-8.</title>
        <authorList>
            <person name="Huang J."/>
        </authorList>
    </citation>
    <scope>NUCLEOTIDE SEQUENCE [LARGE SCALE GENOMIC DNA]</scope>
    <source>
        <strain evidence="3">KHS03</strain>
    </source>
</reference>
<name>A0ABU3VBJ7_9RHOB</name>
<keyword evidence="1" id="KW-1133">Transmembrane helix</keyword>
<keyword evidence="1" id="KW-0472">Membrane</keyword>
<evidence type="ECO:0000313" key="2">
    <source>
        <dbReference type="EMBL" id="MDU9003134.1"/>
    </source>
</evidence>
<dbReference type="Proteomes" id="UP001255416">
    <property type="component" value="Unassembled WGS sequence"/>
</dbReference>
<feature type="transmembrane region" description="Helical" evidence="1">
    <location>
        <begin position="92"/>
        <end position="112"/>
    </location>
</feature>
<feature type="transmembrane region" description="Helical" evidence="1">
    <location>
        <begin position="66"/>
        <end position="86"/>
    </location>
</feature>
<sequence length="284" mass="30140">MAKTIGNPLSWTARQFGSAGDHMAATAAEIGGEATAPPRINKLTMDDVGASLRAGKDDFFACRTDAIFAVLIYPLMGLTLIAVGFHSDRMPLLFPLLAGFALLGPVAAVGLYEMSRRREAGEPVSWQSAFAVIQSPSFGAVLVMGLYMLGLFIVWMFVALQIYNWTLGPEPPVSLSAFASDIVSTPAGWTMIIAGFAVGFAFALVALAMSVVSFPLLLDRHVGVPVAVVTSFRVMQRNPGVTLAWGAVVAGGLVLGSIPFLIGLIVIMPILGHATWHFYRRAVG</sequence>
<organism evidence="2 3">
    <name type="scientific">Sedimentitalea todarodis</name>
    <dbReference type="NCBI Taxonomy" id="1631240"/>
    <lineage>
        <taxon>Bacteria</taxon>
        <taxon>Pseudomonadati</taxon>
        <taxon>Pseudomonadota</taxon>
        <taxon>Alphaproteobacteria</taxon>
        <taxon>Rhodobacterales</taxon>
        <taxon>Paracoccaceae</taxon>
        <taxon>Sedimentitalea</taxon>
    </lineage>
</organism>
<feature type="transmembrane region" description="Helical" evidence="1">
    <location>
        <begin position="189"/>
        <end position="212"/>
    </location>
</feature>